<dbReference type="SUPFAM" id="SSF54593">
    <property type="entry name" value="Glyoxalase/Bleomycin resistance protein/Dihydroxybiphenyl dioxygenase"/>
    <property type="match status" value="1"/>
</dbReference>
<accession>A0ABT7DYA6</accession>
<organism evidence="2 3">
    <name type="scientific">Parachitinimonas caeni</name>
    <dbReference type="NCBI Taxonomy" id="3031301"/>
    <lineage>
        <taxon>Bacteria</taxon>
        <taxon>Pseudomonadati</taxon>
        <taxon>Pseudomonadota</taxon>
        <taxon>Betaproteobacteria</taxon>
        <taxon>Neisseriales</taxon>
        <taxon>Chitinibacteraceae</taxon>
        <taxon>Parachitinimonas</taxon>
    </lineage>
</organism>
<dbReference type="RefSeq" id="WP_284099940.1">
    <property type="nucleotide sequence ID" value="NZ_JARRAF010000005.1"/>
</dbReference>
<dbReference type="PANTHER" id="PTHR36503">
    <property type="entry name" value="BLR2520 PROTEIN"/>
    <property type="match status" value="1"/>
</dbReference>
<gene>
    <name evidence="2" type="ORF">PZA18_06235</name>
</gene>
<dbReference type="EMBL" id="JARRAF010000005">
    <property type="protein sequence ID" value="MDK2123642.1"/>
    <property type="molecule type" value="Genomic_DNA"/>
</dbReference>
<dbReference type="Pfam" id="PF00903">
    <property type="entry name" value="Glyoxalase"/>
    <property type="match status" value="1"/>
</dbReference>
<evidence type="ECO:0000259" key="1">
    <source>
        <dbReference type="PROSITE" id="PS51819"/>
    </source>
</evidence>
<evidence type="ECO:0000313" key="3">
    <source>
        <dbReference type="Proteomes" id="UP001172778"/>
    </source>
</evidence>
<feature type="domain" description="VOC" evidence="1">
    <location>
        <begin position="1"/>
        <end position="122"/>
    </location>
</feature>
<name>A0ABT7DYA6_9NEIS</name>
<protein>
    <submittedName>
        <fullName evidence="2">VOC family protein</fullName>
    </submittedName>
</protein>
<dbReference type="Proteomes" id="UP001172778">
    <property type="component" value="Unassembled WGS sequence"/>
</dbReference>
<proteinExistence type="predicted"/>
<dbReference type="InterPro" id="IPR029068">
    <property type="entry name" value="Glyas_Bleomycin-R_OHBP_Dase"/>
</dbReference>
<comment type="caution">
    <text evidence="2">The sequence shown here is derived from an EMBL/GenBank/DDBJ whole genome shotgun (WGS) entry which is preliminary data.</text>
</comment>
<evidence type="ECO:0000313" key="2">
    <source>
        <dbReference type="EMBL" id="MDK2123642.1"/>
    </source>
</evidence>
<dbReference type="PROSITE" id="PS51819">
    <property type="entry name" value="VOC"/>
    <property type="match status" value="1"/>
</dbReference>
<dbReference type="InterPro" id="IPR037523">
    <property type="entry name" value="VOC_core"/>
</dbReference>
<dbReference type="CDD" id="cd07251">
    <property type="entry name" value="VOC_like"/>
    <property type="match status" value="1"/>
</dbReference>
<dbReference type="InterPro" id="IPR004360">
    <property type="entry name" value="Glyas_Fos-R_dOase_dom"/>
</dbReference>
<reference evidence="2" key="1">
    <citation type="submission" date="2023-03" db="EMBL/GenBank/DDBJ databases">
        <title>Chitinimonas shenzhenensis gen. nov., sp. nov., a novel member of family Burkholderiaceae isolated from activated sludge collected in Shen Zhen, China.</title>
        <authorList>
            <person name="Wang X."/>
        </authorList>
    </citation>
    <scope>NUCLEOTIDE SEQUENCE</scope>
    <source>
        <strain evidence="2">DQS-5</strain>
    </source>
</reference>
<dbReference type="PANTHER" id="PTHR36503:SF1">
    <property type="entry name" value="BLR2520 PROTEIN"/>
    <property type="match status" value="1"/>
</dbReference>
<dbReference type="Gene3D" id="3.10.180.10">
    <property type="entry name" value="2,3-Dihydroxybiphenyl 1,2-Dioxygenase, domain 1"/>
    <property type="match status" value="1"/>
</dbReference>
<sequence length="141" mass="15526">MVTLGVADLDRATRFYEAVLRTPANCQHDGIRFFEMPGIWLSLYPRDKLAEDISPTLDATPAAFSGMTIAYNARSQEEVSAIMQTVSLAGGRIAKPEQETFWGGFSGYFADPDGYYWEVAWGPMFEFDSQGGLLPAPLSGE</sequence>
<keyword evidence="3" id="KW-1185">Reference proteome</keyword>